<dbReference type="EMBL" id="LNYP01000029">
    <property type="protein sequence ID" value="KTD37882.1"/>
    <property type="molecule type" value="Genomic_DNA"/>
</dbReference>
<accession>A0A0W0X008</accession>
<dbReference type="InterPro" id="IPR012902">
    <property type="entry name" value="N_methyl_site"/>
</dbReference>
<dbReference type="Pfam" id="PF12019">
    <property type="entry name" value="GspH"/>
    <property type="match status" value="1"/>
</dbReference>
<dbReference type="SUPFAM" id="SSF54523">
    <property type="entry name" value="Pili subunits"/>
    <property type="match status" value="1"/>
</dbReference>
<evidence type="ECO:0000259" key="12">
    <source>
        <dbReference type="Pfam" id="PF12019"/>
    </source>
</evidence>
<keyword evidence="7 11" id="KW-1133">Transmembrane helix</keyword>
<evidence type="ECO:0000256" key="1">
    <source>
        <dbReference type="ARBA" id="ARBA00004377"/>
    </source>
</evidence>
<name>A0A0W0X008_9GAMM</name>
<dbReference type="PATRIC" id="fig|29423.5.peg.1633"/>
<keyword evidence="6 11" id="KW-0812">Transmembrane</keyword>
<gene>
    <name evidence="13" type="ORF">Loak_1558</name>
</gene>
<evidence type="ECO:0000256" key="8">
    <source>
        <dbReference type="ARBA" id="ARBA00023136"/>
    </source>
</evidence>
<reference evidence="13 14" key="1">
    <citation type="submission" date="2015-11" db="EMBL/GenBank/DDBJ databases">
        <title>Genomic analysis of 38 Legionella species identifies large and diverse effector repertoires.</title>
        <authorList>
            <person name="Burstein D."/>
            <person name="Amaro F."/>
            <person name="Zusman T."/>
            <person name="Lifshitz Z."/>
            <person name="Cohen O."/>
            <person name="Gilbert J.A."/>
            <person name="Pupko T."/>
            <person name="Shuman H.A."/>
            <person name="Segal G."/>
        </authorList>
    </citation>
    <scope>NUCLEOTIDE SEQUENCE [LARGE SCALE GENOMIC DNA]</scope>
    <source>
        <strain evidence="13 14">Oak Ridge-10</strain>
    </source>
</reference>
<keyword evidence="3" id="KW-1003">Cell membrane</keyword>
<dbReference type="Pfam" id="PF07963">
    <property type="entry name" value="N_methyl"/>
    <property type="match status" value="1"/>
</dbReference>
<dbReference type="RefSeq" id="WP_025385876.1">
    <property type="nucleotide sequence ID" value="NZ_KV441806.1"/>
</dbReference>
<dbReference type="PROSITE" id="PS00409">
    <property type="entry name" value="PROKAR_NTER_METHYL"/>
    <property type="match status" value="1"/>
</dbReference>
<keyword evidence="8 11" id="KW-0472">Membrane</keyword>
<comment type="subcellular location">
    <subcellularLocation>
        <location evidence="1">Cell inner membrane</location>
        <topology evidence="1">Single-pass membrane protein</topology>
    </subcellularLocation>
</comment>
<sequence>MTKNQWRGFSLVELLTVLAIAAILTIMAVPGYNALIQNNKIVSAANKLSASLNFARMEAVKRGVRVAVCPTANAGFTACGNNTQWSQGWIIFIDSDNNNAIETTNDLVKVAQPLPNDAAITTSSNVISYDGSGFLTSGTSSLSLRMTRCTGNNARVINVASSGRVSVSMAACN</sequence>
<dbReference type="GO" id="GO:0005886">
    <property type="term" value="C:plasma membrane"/>
    <property type="evidence" value="ECO:0007669"/>
    <property type="project" value="UniProtKB-SubCell"/>
</dbReference>
<keyword evidence="5" id="KW-0997">Cell inner membrane</keyword>
<evidence type="ECO:0000313" key="13">
    <source>
        <dbReference type="EMBL" id="KTD37882.1"/>
    </source>
</evidence>
<dbReference type="InterPro" id="IPR045584">
    <property type="entry name" value="Pilin-like"/>
</dbReference>
<evidence type="ECO:0000256" key="5">
    <source>
        <dbReference type="ARBA" id="ARBA00022519"/>
    </source>
</evidence>
<dbReference type="Gene3D" id="3.55.40.10">
    <property type="entry name" value="minor pseudopilin epsh domain"/>
    <property type="match status" value="1"/>
</dbReference>
<dbReference type="Proteomes" id="UP000054858">
    <property type="component" value="Unassembled WGS sequence"/>
</dbReference>
<evidence type="ECO:0000256" key="6">
    <source>
        <dbReference type="ARBA" id="ARBA00022692"/>
    </source>
</evidence>
<dbReference type="GO" id="GO:0015628">
    <property type="term" value="P:protein secretion by the type II secretion system"/>
    <property type="evidence" value="ECO:0007669"/>
    <property type="project" value="InterPro"/>
</dbReference>
<evidence type="ECO:0000256" key="4">
    <source>
        <dbReference type="ARBA" id="ARBA00022481"/>
    </source>
</evidence>
<dbReference type="GO" id="GO:0015627">
    <property type="term" value="C:type II protein secretion system complex"/>
    <property type="evidence" value="ECO:0007669"/>
    <property type="project" value="InterPro"/>
</dbReference>
<feature type="domain" description="General secretion pathway GspH" evidence="12">
    <location>
        <begin position="44"/>
        <end position="163"/>
    </location>
</feature>
<evidence type="ECO:0000256" key="10">
    <source>
        <dbReference type="ARBA" id="ARBA00030775"/>
    </source>
</evidence>
<organism evidence="13 14">
    <name type="scientific">Legionella oakridgensis</name>
    <dbReference type="NCBI Taxonomy" id="29423"/>
    <lineage>
        <taxon>Bacteria</taxon>
        <taxon>Pseudomonadati</taxon>
        <taxon>Pseudomonadota</taxon>
        <taxon>Gammaproteobacteria</taxon>
        <taxon>Legionellales</taxon>
        <taxon>Legionellaceae</taxon>
        <taxon>Legionella</taxon>
    </lineage>
</organism>
<dbReference type="InterPro" id="IPR022346">
    <property type="entry name" value="T2SS_GspH"/>
</dbReference>
<evidence type="ECO:0000256" key="7">
    <source>
        <dbReference type="ARBA" id="ARBA00022989"/>
    </source>
</evidence>
<evidence type="ECO:0000256" key="11">
    <source>
        <dbReference type="SAM" id="Phobius"/>
    </source>
</evidence>
<keyword evidence="4" id="KW-0488">Methylation</keyword>
<feature type="transmembrane region" description="Helical" evidence="11">
    <location>
        <begin position="12"/>
        <end position="32"/>
    </location>
</feature>
<comment type="similarity">
    <text evidence="9">Belongs to the GSP H family.</text>
</comment>
<proteinExistence type="inferred from homology"/>
<dbReference type="AlphaFoldDB" id="A0A0W0X008"/>
<evidence type="ECO:0000256" key="9">
    <source>
        <dbReference type="ARBA" id="ARBA00025772"/>
    </source>
</evidence>
<comment type="caution">
    <text evidence="13">The sequence shown here is derived from an EMBL/GenBank/DDBJ whole genome shotgun (WGS) entry which is preliminary data.</text>
</comment>
<dbReference type="NCBIfam" id="TIGR02532">
    <property type="entry name" value="IV_pilin_GFxxxE"/>
    <property type="match status" value="1"/>
</dbReference>
<protein>
    <recommendedName>
        <fullName evidence="2">Type II secretion system protein H</fullName>
    </recommendedName>
    <alternativeName>
        <fullName evidence="10">General secretion pathway protein H</fullName>
    </alternativeName>
</protein>
<evidence type="ECO:0000256" key="2">
    <source>
        <dbReference type="ARBA" id="ARBA00021549"/>
    </source>
</evidence>
<evidence type="ECO:0000313" key="14">
    <source>
        <dbReference type="Proteomes" id="UP000054858"/>
    </source>
</evidence>
<evidence type="ECO:0000256" key="3">
    <source>
        <dbReference type="ARBA" id="ARBA00022475"/>
    </source>
</evidence>